<evidence type="ECO:0000313" key="3">
    <source>
        <dbReference type="Proteomes" id="UP000606730"/>
    </source>
</evidence>
<dbReference type="Pfam" id="PF16156">
    <property type="entry name" value="DUF4864"/>
    <property type="match status" value="1"/>
</dbReference>
<evidence type="ECO:0000313" key="2">
    <source>
        <dbReference type="EMBL" id="GGE49966.1"/>
    </source>
</evidence>
<dbReference type="InterPro" id="IPR032347">
    <property type="entry name" value="DUF4864"/>
</dbReference>
<dbReference type="AlphaFoldDB" id="A0A917AGL5"/>
<dbReference type="RefSeq" id="WP_095595082.1">
    <property type="nucleotide sequence ID" value="NZ_BMKN01000002.1"/>
</dbReference>
<comment type="caution">
    <text evidence="2">The sequence shown here is derived from an EMBL/GenBank/DDBJ whole genome shotgun (WGS) entry which is preliminary data.</text>
</comment>
<dbReference type="OrthoDB" id="9130422at2"/>
<accession>A0A917AGL5</accession>
<evidence type="ECO:0000256" key="1">
    <source>
        <dbReference type="SAM" id="SignalP"/>
    </source>
</evidence>
<organism evidence="2 3">
    <name type="scientific">Actibacterium pelagium</name>
    <dbReference type="NCBI Taxonomy" id="2029103"/>
    <lineage>
        <taxon>Bacteria</taxon>
        <taxon>Pseudomonadati</taxon>
        <taxon>Pseudomonadota</taxon>
        <taxon>Alphaproteobacteria</taxon>
        <taxon>Rhodobacterales</taxon>
        <taxon>Roseobacteraceae</taxon>
        <taxon>Actibacterium</taxon>
    </lineage>
</organism>
<protein>
    <recommendedName>
        <fullName evidence="4">DUF4864 domain-containing protein</fullName>
    </recommendedName>
</protein>
<dbReference type="EMBL" id="BMKN01000002">
    <property type="protein sequence ID" value="GGE49966.1"/>
    <property type="molecule type" value="Genomic_DNA"/>
</dbReference>
<keyword evidence="1" id="KW-0732">Signal</keyword>
<feature type="chain" id="PRO_5037203107" description="DUF4864 domain-containing protein" evidence="1">
    <location>
        <begin position="20"/>
        <end position="127"/>
    </location>
</feature>
<proteinExistence type="predicted"/>
<name>A0A917AGL5_9RHOB</name>
<feature type="signal peptide" evidence="1">
    <location>
        <begin position="1"/>
        <end position="19"/>
    </location>
</feature>
<dbReference type="Proteomes" id="UP000606730">
    <property type="component" value="Unassembled WGS sequence"/>
</dbReference>
<sequence length="127" mass="14196">MRSILFTFVLLFAAPFAVAQSTEPQKVIAAQIDAFQDDDFDLAFTFASPTIQSIFLSSEQFGNMVVNGYPMVWRPKAVRYLDTPLTNRPRLLITDQQGRLHLLEYDMVQGADGWRINGVQIVPASGA</sequence>
<reference evidence="2" key="1">
    <citation type="journal article" date="2014" name="Int. J. Syst. Evol. Microbiol.">
        <title>Complete genome sequence of Corynebacterium casei LMG S-19264T (=DSM 44701T), isolated from a smear-ripened cheese.</title>
        <authorList>
            <consortium name="US DOE Joint Genome Institute (JGI-PGF)"/>
            <person name="Walter F."/>
            <person name="Albersmeier A."/>
            <person name="Kalinowski J."/>
            <person name="Ruckert C."/>
        </authorList>
    </citation>
    <scope>NUCLEOTIDE SEQUENCE</scope>
    <source>
        <strain evidence="2">CGMCC 1.16012</strain>
    </source>
</reference>
<gene>
    <name evidence="2" type="ORF">GCM10011517_17180</name>
</gene>
<reference evidence="2" key="2">
    <citation type="submission" date="2020-09" db="EMBL/GenBank/DDBJ databases">
        <authorList>
            <person name="Sun Q."/>
            <person name="Zhou Y."/>
        </authorList>
    </citation>
    <scope>NUCLEOTIDE SEQUENCE</scope>
    <source>
        <strain evidence="2">CGMCC 1.16012</strain>
    </source>
</reference>
<evidence type="ECO:0008006" key="4">
    <source>
        <dbReference type="Google" id="ProtNLM"/>
    </source>
</evidence>
<keyword evidence="3" id="KW-1185">Reference proteome</keyword>